<gene>
    <name evidence="2" type="ORF">AB3X52_11070</name>
</gene>
<feature type="transmembrane region" description="Helical" evidence="1">
    <location>
        <begin position="211"/>
        <end position="232"/>
    </location>
</feature>
<dbReference type="RefSeq" id="WP_367994129.1">
    <property type="nucleotide sequence ID" value="NZ_JBFPJR010000017.1"/>
</dbReference>
<evidence type="ECO:0000313" key="3">
    <source>
        <dbReference type="Proteomes" id="UP001556631"/>
    </source>
</evidence>
<protein>
    <recommendedName>
        <fullName evidence="4">DUF445 family protein</fullName>
    </recommendedName>
</protein>
<dbReference type="PANTHER" id="PTHR35791">
    <property type="entry name" value="UPF0754 MEMBRANE PROTEIN YHEB"/>
    <property type="match status" value="1"/>
</dbReference>
<dbReference type="PANTHER" id="PTHR35791:SF1">
    <property type="entry name" value="UPF0754 MEMBRANE PROTEIN YHEB"/>
    <property type="match status" value="1"/>
</dbReference>
<name>A0ABV3SYZ0_9ACTN</name>
<organism evidence="2 3">
    <name type="scientific">Nocardioides eburneus</name>
    <dbReference type="NCBI Taxonomy" id="3231482"/>
    <lineage>
        <taxon>Bacteria</taxon>
        <taxon>Bacillati</taxon>
        <taxon>Actinomycetota</taxon>
        <taxon>Actinomycetes</taxon>
        <taxon>Propionibacteriales</taxon>
        <taxon>Nocardioidaceae</taxon>
        <taxon>Nocardioides</taxon>
    </lineage>
</organism>
<keyword evidence="3" id="KW-1185">Reference proteome</keyword>
<proteinExistence type="predicted"/>
<evidence type="ECO:0000256" key="1">
    <source>
        <dbReference type="SAM" id="Phobius"/>
    </source>
</evidence>
<feature type="transmembrane region" description="Helical" evidence="1">
    <location>
        <begin position="410"/>
        <end position="431"/>
    </location>
</feature>
<evidence type="ECO:0000313" key="2">
    <source>
        <dbReference type="EMBL" id="MEX0428161.1"/>
    </source>
</evidence>
<dbReference type="Proteomes" id="UP001556631">
    <property type="component" value="Unassembled WGS sequence"/>
</dbReference>
<comment type="caution">
    <text evidence="2">The sequence shown here is derived from an EMBL/GenBank/DDBJ whole genome shotgun (WGS) entry which is preliminary data.</text>
</comment>
<accession>A0ABV3SYZ0</accession>
<dbReference type="EMBL" id="JBFPJR010000017">
    <property type="protein sequence ID" value="MEX0428161.1"/>
    <property type="molecule type" value="Genomic_DNA"/>
</dbReference>
<keyword evidence="1" id="KW-1133">Transmembrane helix</keyword>
<feature type="transmembrane region" description="Helical" evidence="1">
    <location>
        <begin position="238"/>
        <end position="262"/>
    </location>
</feature>
<reference evidence="2 3" key="1">
    <citation type="submission" date="2024-07" db="EMBL/GenBank/DDBJ databases">
        <authorList>
            <person name="Lee S."/>
            <person name="Kang M."/>
        </authorList>
    </citation>
    <scope>NUCLEOTIDE SEQUENCE [LARGE SCALE GENOMIC DNA]</scope>
    <source>
        <strain evidence="2 3">DS6</strain>
    </source>
</reference>
<evidence type="ECO:0008006" key="4">
    <source>
        <dbReference type="Google" id="ProtNLM"/>
    </source>
</evidence>
<feature type="transmembrane region" description="Helical" evidence="1">
    <location>
        <begin position="15"/>
        <end position="41"/>
    </location>
</feature>
<sequence>MWPEWLRDWAAGVNWFHLLTVPVFTGVIGWLINWSGLYMLFYPLRFRGARVPGLRELASILPRKLQEVPGIAQGGLGWQGIIPARAAKMGSIAVDKAIAKLGTPGEFYQQLQPEQIAEHIVEVFRPEVPALVDEIMTREHPRLWRDLPLSVRYAIVVRVQEQLPAIVGQVTTDIGTHIDQLLDPKLMVIEHFRKNPDVVVKIFRDFGQRELNLMVAFGFVFGFLLGVPVAVVDSILQQAWLLPVMGVVVGWVTNLLGMWLIFEPPAPKRILGVKVHGLFPRRQAQAAEVYADIIASDVITLERIGDFLLSGPRGDATRRLLTTALEPAVDRAAGPYRGAVRVVLGPERFDRISRSVAEEAADRTLVPFQDPQFSKQQADRIQRLVARRTKELPPADFVEMMRAAIKEDEWMLYAHGAIMGLAGGFLHLLLFPPGS</sequence>
<keyword evidence="1" id="KW-0472">Membrane</keyword>
<keyword evidence="1" id="KW-0812">Transmembrane</keyword>